<dbReference type="PANTHER" id="PTHR46438">
    <property type="entry name" value="ALPHA/BETA-HYDROLASES SUPERFAMILY PROTEIN"/>
    <property type="match status" value="1"/>
</dbReference>
<dbReference type="InterPro" id="IPR000073">
    <property type="entry name" value="AB_hydrolase_1"/>
</dbReference>
<dbReference type="SUPFAM" id="SSF53474">
    <property type="entry name" value="alpha/beta-Hydrolases"/>
    <property type="match status" value="1"/>
</dbReference>
<dbReference type="InterPro" id="IPR029058">
    <property type="entry name" value="AB_hydrolase_fold"/>
</dbReference>
<keyword evidence="2" id="KW-0378">Hydrolase</keyword>
<sequence length="299" mass="31994">MRSAYADLGGPVHHVDFGGRPDTPPVVLVHGLGGSHLNWTRIAPLLTPYARVSALDLAGFGRTGTAAGPTTVTANAELLRRYVTEVVGEPAVLVGNSMGGMISTLTAAAAPDAVRGLALVDPSVPIAPNVKIDPEIRKLFLINLVPGLAGWAMRRRLATVPARRRVEETLAMTCADASRVPEQVIADAVALDEEMAAASPRRAAGYLGASRSLLRLLARPDGYWRAMESLRMPVLLTHGVHDRHVPIGSARAVAARLPHWTYVELDSGHVPQLEHPQELAGHLLAWLHEHDLIPAEPAR</sequence>
<dbReference type="GO" id="GO:0016787">
    <property type="term" value="F:hydrolase activity"/>
    <property type="evidence" value="ECO:0007669"/>
    <property type="project" value="UniProtKB-KW"/>
</dbReference>
<comment type="caution">
    <text evidence="2">The sequence shown here is derived from an EMBL/GenBank/DDBJ whole genome shotgun (WGS) entry which is preliminary data.</text>
</comment>
<dbReference type="EMBL" id="BONJ01000001">
    <property type="protein sequence ID" value="GIG12134.1"/>
    <property type="molecule type" value="Genomic_DNA"/>
</dbReference>
<evidence type="ECO:0000313" key="2">
    <source>
        <dbReference type="EMBL" id="GIG12134.1"/>
    </source>
</evidence>
<evidence type="ECO:0000313" key="3">
    <source>
        <dbReference type="Proteomes" id="UP000660339"/>
    </source>
</evidence>
<gene>
    <name evidence="2" type="ORF">Cme02nite_04660</name>
</gene>
<name>A0A8J3L5X9_9ACTN</name>
<dbReference type="Proteomes" id="UP000660339">
    <property type="component" value="Unassembled WGS sequence"/>
</dbReference>
<proteinExistence type="predicted"/>
<accession>A0A8J3L5X9</accession>
<dbReference type="Gene3D" id="3.40.50.1820">
    <property type="entry name" value="alpha/beta hydrolase"/>
    <property type="match status" value="1"/>
</dbReference>
<dbReference type="Pfam" id="PF00561">
    <property type="entry name" value="Abhydrolase_1"/>
    <property type="match status" value="1"/>
</dbReference>
<dbReference type="AlphaFoldDB" id="A0A8J3L5X9"/>
<dbReference type="RefSeq" id="WP_166380314.1">
    <property type="nucleotide sequence ID" value="NZ_BAAATT010000011.1"/>
</dbReference>
<reference evidence="2" key="1">
    <citation type="submission" date="2021-01" db="EMBL/GenBank/DDBJ databases">
        <title>Whole genome shotgun sequence of Catellatospora methionotrophica NBRC 14553.</title>
        <authorList>
            <person name="Komaki H."/>
            <person name="Tamura T."/>
        </authorList>
    </citation>
    <scope>NUCLEOTIDE SEQUENCE</scope>
    <source>
        <strain evidence="2">NBRC 14553</strain>
    </source>
</reference>
<feature type="domain" description="AB hydrolase-1" evidence="1">
    <location>
        <begin position="24"/>
        <end position="276"/>
    </location>
</feature>
<keyword evidence="3" id="KW-1185">Reference proteome</keyword>
<organism evidence="2 3">
    <name type="scientific">Catellatospora methionotrophica</name>
    <dbReference type="NCBI Taxonomy" id="121620"/>
    <lineage>
        <taxon>Bacteria</taxon>
        <taxon>Bacillati</taxon>
        <taxon>Actinomycetota</taxon>
        <taxon>Actinomycetes</taxon>
        <taxon>Micromonosporales</taxon>
        <taxon>Micromonosporaceae</taxon>
        <taxon>Catellatospora</taxon>
    </lineage>
</organism>
<protein>
    <submittedName>
        <fullName evidence="2">Hydrolase</fullName>
    </submittedName>
</protein>
<evidence type="ECO:0000259" key="1">
    <source>
        <dbReference type="Pfam" id="PF00561"/>
    </source>
</evidence>
<dbReference type="PRINTS" id="PR00111">
    <property type="entry name" value="ABHYDROLASE"/>
</dbReference>